<feature type="coiled-coil region" evidence="1">
    <location>
        <begin position="16"/>
        <end position="45"/>
    </location>
</feature>
<protein>
    <recommendedName>
        <fullName evidence="2">Transcription factor zinc-finger domain-containing protein</fullName>
    </recommendedName>
</protein>
<name>A0A1F7S165_9BACT</name>
<gene>
    <name evidence="3" type="ORF">A2161_17560</name>
</gene>
<evidence type="ECO:0000313" key="4">
    <source>
        <dbReference type="Proteomes" id="UP000179266"/>
    </source>
</evidence>
<accession>A0A1F7S165</accession>
<dbReference type="Pfam" id="PF13453">
    <property type="entry name" value="Zn_ribbon_TFIIB"/>
    <property type="match status" value="1"/>
</dbReference>
<sequence>MLDKKKAKKDEEEYFKKKDSELLNKIQKEKMKEEEQERLQELKELHFMHCPKCGHDLEERKLDEVKIDICTHCHGIWLDKGELELLRKKEGFLVQHLFRIFS</sequence>
<comment type="caution">
    <text evidence="3">The sequence shown here is derived from an EMBL/GenBank/DDBJ whole genome shotgun (WGS) entry which is preliminary data.</text>
</comment>
<feature type="domain" description="Transcription factor zinc-finger" evidence="2">
    <location>
        <begin position="49"/>
        <end position="85"/>
    </location>
</feature>
<dbReference type="InterPro" id="IPR027392">
    <property type="entry name" value="TF_Znf"/>
</dbReference>
<reference evidence="3 4" key="1">
    <citation type="journal article" date="2016" name="Nat. Commun.">
        <title>Thousands of microbial genomes shed light on interconnected biogeochemical processes in an aquifer system.</title>
        <authorList>
            <person name="Anantharaman K."/>
            <person name="Brown C.T."/>
            <person name="Hug L.A."/>
            <person name="Sharon I."/>
            <person name="Castelle C.J."/>
            <person name="Probst A.J."/>
            <person name="Thomas B.C."/>
            <person name="Singh A."/>
            <person name="Wilkins M.J."/>
            <person name="Karaoz U."/>
            <person name="Brodie E.L."/>
            <person name="Williams K.H."/>
            <person name="Hubbard S.S."/>
            <person name="Banfield J.F."/>
        </authorList>
    </citation>
    <scope>NUCLEOTIDE SEQUENCE [LARGE SCALE GENOMIC DNA]</scope>
</reference>
<evidence type="ECO:0000256" key="1">
    <source>
        <dbReference type="SAM" id="Coils"/>
    </source>
</evidence>
<keyword evidence="1" id="KW-0175">Coiled coil</keyword>
<dbReference type="Proteomes" id="UP000179266">
    <property type="component" value="Unassembled WGS sequence"/>
</dbReference>
<dbReference type="AlphaFoldDB" id="A0A1F7S165"/>
<dbReference type="EMBL" id="MGDD01000101">
    <property type="protein sequence ID" value="OGL47028.1"/>
    <property type="molecule type" value="Genomic_DNA"/>
</dbReference>
<organism evidence="3 4">
    <name type="scientific">Candidatus Schekmanbacteria bacterium RBG_13_48_7</name>
    <dbReference type="NCBI Taxonomy" id="1817878"/>
    <lineage>
        <taxon>Bacteria</taxon>
        <taxon>Candidatus Schekmaniibacteriota</taxon>
    </lineage>
</organism>
<proteinExistence type="predicted"/>
<evidence type="ECO:0000313" key="3">
    <source>
        <dbReference type="EMBL" id="OGL47028.1"/>
    </source>
</evidence>
<evidence type="ECO:0000259" key="2">
    <source>
        <dbReference type="Pfam" id="PF13453"/>
    </source>
</evidence>